<sequence>MNFELVHAAGTRERWKTTSTLTRASAALLADEVAAIEGVTGVTVNARTGSVVLTVASAAAKTRTYLYFESLKRVPPVRRRQPRTSADNEALREKARDDARKLLHADAATLVRETLPSTERWIPAEGTEPGATAGAPQPARTRIGRFVETLVRGFAHMPILELIDRIKALFAHALPLGRAGARGARALQAAPAGVPAAASVADENDASAELDFAPLARYVFLRPMLPMLVNTANAVLGAIPRLVDAAKELMHGRLNVEVLDGAAILISLLRRDFRTVGLLVLLLGLGEMLENYTRKKSLASLADQLAIKVDRVWIRSEGKVRSIPLSELSDDDVVVVRSGSVIPVDGVVLAGDAAVNQATMTGEPLPVHRTTGGSVFAGTVVEDGEIDIRPTARGDRSRLSKIVRFIENSEAAKAGIQGKAERLADAIVPYNLLLAGLVFLVTRDLTRTASVLLVDYSCALRLATPLAILTAMRTGTEKGVLVKGGRFLEALSEVDTVVFDKTGTLTSAAPVLSDVVPLSPDYDRDSILRLAACLEEHFPHPVSRAVVRAATAEGLFHDDEPHDTEVRYIAAHGICSAVRGEKVVLGSRHFVEDDEGVDVTPADAAVATLADQGKSILYMAVGGRIAGVLGIEDPIREEARETIARLRESGIRKIVMLTGDGERTARHVAESLGLDDFRAQVLPEDKAKHVEALKRSGAKVLMVGDGINDSPALSAAHVGVTLRDGTDIAQEVADVVLTENRLSDLVTAIDLGKASMRRVKQNFTLSVGLNTAFLAGGLTGTLTPAAGALLHNATTIGVCLNAMRSPVEPLEPRRSLAHAIEDITSNVRSTVSDIEAKLAPTVAAADAPVVART</sequence>
<evidence type="ECO:0000256" key="1">
    <source>
        <dbReference type="ARBA" id="ARBA00004370"/>
    </source>
</evidence>
<dbReference type="GO" id="GO:0046872">
    <property type="term" value="F:metal ion binding"/>
    <property type="evidence" value="ECO:0007669"/>
    <property type="project" value="UniProtKB-KW"/>
</dbReference>
<evidence type="ECO:0000259" key="10">
    <source>
        <dbReference type="Pfam" id="PF00122"/>
    </source>
</evidence>
<dbReference type="InterPro" id="IPR044492">
    <property type="entry name" value="P_typ_ATPase_HD_dom"/>
</dbReference>
<dbReference type="Gene3D" id="2.70.150.10">
    <property type="entry name" value="Calcium-transporting ATPase, cytoplasmic transduction domain A"/>
    <property type="match status" value="1"/>
</dbReference>
<evidence type="ECO:0000256" key="7">
    <source>
        <dbReference type="ARBA" id="ARBA00039097"/>
    </source>
</evidence>
<evidence type="ECO:0000256" key="9">
    <source>
        <dbReference type="RuleBase" id="RU362081"/>
    </source>
</evidence>
<dbReference type="AlphaFoldDB" id="A0A2Z6IBE9"/>
<dbReference type="KEGG" id="sutt:SUTMEG_17660"/>
<name>A0A2Z6IBE9_9BURK</name>
<dbReference type="GO" id="GO:0016463">
    <property type="term" value="F:P-type zinc transporter activity"/>
    <property type="evidence" value="ECO:0007669"/>
    <property type="project" value="UniProtKB-EC"/>
</dbReference>
<evidence type="ECO:0000256" key="4">
    <source>
        <dbReference type="ARBA" id="ARBA00022967"/>
    </source>
</evidence>
<keyword evidence="4" id="KW-1278">Translocase</keyword>
<keyword evidence="9" id="KW-0547">Nucleotide-binding</keyword>
<dbReference type="Gene3D" id="3.40.50.1000">
    <property type="entry name" value="HAD superfamily/HAD-like"/>
    <property type="match status" value="1"/>
</dbReference>
<accession>A0A2Z6IBE9</accession>
<dbReference type="RefSeq" id="WP_120177436.1">
    <property type="nucleotide sequence ID" value="NZ_AP018786.1"/>
</dbReference>
<feature type="domain" description="P-type ATPase A" evidence="10">
    <location>
        <begin position="310"/>
        <end position="406"/>
    </location>
</feature>
<dbReference type="InterPro" id="IPR027256">
    <property type="entry name" value="P-typ_ATPase_IB"/>
</dbReference>
<dbReference type="PANTHER" id="PTHR48085:SF5">
    <property type="entry name" value="CADMIUM_ZINC-TRANSPORTING ATPASE HMA4-RELATED"/>
    <property type="match status" value="1"/>
</dbReference>
<dbReference type="NCBIfam" id="TIGR01525">
    <property type="entry name" value="ATPase-IB_hvy"/>
    <property type="match status" value="1"/>
</dbReference>
<dbReference type="SUPFAM" id="SSF81653">
    <property type="entry name" value="Calcium ATPase, transduction domain A"/>
    <property type="match status" value="1"/>
</dbReference>
<evidence type="ECO:0000256" key="2">
    <source>
        <dbReference type="ARBA" id="ARBA00006024"/>
    </source>
</evidence>
<dbReference type="NCBIfam" id="TIGR01494">
    <property type="entry name" value="ATPase_P-type"/>
    <property type="match status" value="1"/>
</dbReference>
<evidence type="ECO:0000256" key="6">
    <source>
        <dbReference type="ARBA" id="ARBA00023136"/>
    </source>
</evidence>
<dbReference type="SFLD" id="SFLDS00003">
    <property type="entry name" value="Haloacid_Dehalogenase"/>
    <property type="match status" value="1"/>
</dbReference>
<comment type="similarity">
    <text evidence="2 9">Belongs to the cation transport ATPase (P-type) (TC 3.A.3) family. Type IB subfamily.</text>
</comment>
<dbReference type="CDD" id="cd07550">
    <property type="entry name" value="P-type_ATPase_HM"/>
    <property type="match status" value="1"/>
</dbReference>
<evidence type="ECO:0000256" key="3">
    <source>
        <dbReference type="ARBA" id="ARBA00022692"/>
    </source>
</evidence>
<dbReference type="InterPro" id="IPR023214">
    <property type="entry name" value="HAD_sf"/>
</dbReference>
<dbReference type="PANTHER" id="PTHR48085">
    <property type="entry name" value="CADMIUM/ZINC-TRANSPORTING ATPASE HMA2-RELATED"/>
    <property type="match status" value="1"/>
</dbReference>
<reference evidence="11 12" key="1">
    <citation type="journal article" date="2018" name="Int. J. Syst. Evol. Microbiol.">
        <title>Mesosutterella multiformis gen. nov., sp. nov., a member of the family Sutterellaceae and Sutterella megalosphaeroides sp. nov., isolated from human faeces.</title>
        <authorList>
            <person name="Sakamoto M."/>
            <person name="Ikeyama N."/>
            <person name="Kunihiro T."/>
            <person name="Iino T."/>
            <person name="Yuki M."/>
            <person name="Ohkuma M."/>
        </authorList>
    </citation>
    <scope>NUCLEOTIDE SEQUENCE [LARGE SCALE GENOMIC DNA]</scope>
    <source>
        <strain evidence="11 12">6FBBBH3</strain>
    </source>
</reference>
<dbReference type="Pfam" id="PF00122">
    <property type="entry name" value="E1-E2_ATPase"/>
    <property type="match status" value="1"/>
</dbReference>
<dbReference type="SUPFAM" id="SSF56784">
    <property type="entry name" value="HAD-like"/>
    <property type="match status" value="1"/>
</dbReference>
<evidence type="ECO:0000313" key="11">
    <source>
        <dbReference type="EMBL" id="BBF23875.1"/>
    </source>
</evidence>
<keyword evidence="9" id="KW-0067">ATP-binding</keyword>
<dbReference type="Gene3D" id="3.40.1110.10">
    <property type="entry name" value="Calcium-transporting ATPase, cytoplasmic domain N"/>
    <property type="match status" value="1"/>
</dbReference>
<dbReference type="OrthoDB" id="8552908at2"/>
<evidence type="ECO:0000313" key="12">
    <source>
        <dbReference type="Proteomes" id="UP000271003"/>
    </source>
</evidence>
<dbReference type="InterPro" id="IPR059000">
    <property type="entry name" value="ATPase_P-type_domA"/>
</dbReference>
<organism evidence="11 12">
    <name type="scientific">Sutterella megalosphaeroides</name>
    <dbReference type="NCBI Taxonomy" id="2494234"/>
    <lineage>
        <taxon>Bacteria</taxon>
        <taxon>Pseudomonadati</taxon>
        <taxon>Pseudomonadota</taxon>
        <taxon>Betaproteobacteria</taxon>
        <taxon>Burkholderiales</taxon>
        <taxon>Sutterellaceae</taxon>
        <taxon>Sutterella</taxon>
    </lineage>
</organism>
<dbReference type="Pfam" id="PF00702">
    <property type="entry name" value="Hydrolase"/>
    <property type="match status" value="1"/>
</dbReference>
<dbReference type="InterPro" id="IPR018303">
    <property type="entry name" value="ATPase_P-typ_P_site"/>
</dbReference>
<dbReference type="EC" id="7.2.2.12" evidence="7"/>
<dbReference type="GO" id="GO:0015086">
    <property type="term" value="F:cadmium ion transmembrane transporter activity"/>
    <property type="evidence" value="ECO:0007669"/>
    <property type="project" value="TreeGrafter"/>
</dbReference>
<dbReference type="InterPro" id="IPR008250">
    <property type="entry name" value="ATPase_P-typ_transduc_dom_A_sf"/>
</dbReference>
<keyword evidence="12" id="KW-1185">Reference proteome</keyword>
<dbReference type="InterPro" id="IPR051014">
    <property type="entry name" value="Cation_Transport_ATPase_IB"/>
</dbReference>
<dbReference type="GO" id="GO:0005524">
    <property type="term" value="F:ATP binding"/>
    <property type="evidence" value="ECO:0007669"/>
    <property type="project" value="UniProtKB-UniRule"/>
</dbReference>
<dbReference type="PRINTS" id="PR00119">
    <property type="entry name" value="CATATPASE"/>
</dbReference>
<protein>
    <recommendedName>
        <fullName evidence="7">P-type Zn(2+) transporter</fullName>
        <ecNumber evidence="7">7.2.2.12</ecNumber>
    </recommendedName>
</protein>
<proteinExistence type="inferred from homology"/>
<dbReference type="EMBL" id="AP018786">
    <property type="protein sequence ID" value="BBF23875.1"/>
    <property type="molecule type" value="Genomic_DNA"/>
</dbReference>
<evidence type="ECO:0000256" key="8">
    <source>
        <dbReference type="ARBA" id="ARBA00047308"/>
    </source>
</evidence>
<dbReference type="GO" id="GO:0016887">
    <property type="term" value="F:ATP hydrolysis activity"/>
    <property type="evidence" value="ECO:0007669"/>
    <property type="project" value="InterPro"/>
</dbReference>
<gene>
    <name evidence="11" type="ORF">SUTMEG_17660</name>
</gene>
<keyword evidence="5" id="KW-1133">Transmembrane helix</keyword>
<dbReference type="InterPro" id="IPR036412">
    <property type="entry name" value="HAD-like_sf"/>
</dbReference>
<dbReference type="PROSITE" id="PS00154">
    <property type="entry name" value="ATPASE_E1_E2"/>
    <property type="match status" value="1"/>
</dbReference>
<keyword evidence="9" id="KW-1003">Cell membrane</keyword>
<comment type="catalytic activity">
    <reaction evidence="8">
        <text>Zn(2+)(in) + ATP + H2O = Zn(2+)(out) + ADP + phosphate + H(+)</text>
        <dbReference type="Rhea" id="RHEA:20621"/>
        <dbReference type="ChEBI" id="CHEBI:15377"/>
        <dbReference type="ChEBI" id="CHEBI:15378"/>
        <dbReference type="ChEBI" id="CHEBI:29105"/>
        <dbReference type="ChEBI" id="CHEBI:30616"/>
        <dbReference type="ChEBI" id="CHEBI:43474"/>
        <dbReference type="ChEBI" id="CHEBI:456216"/>
        <dbReference type="EC" id="7.2.2.12"/>
    </reaction>
</comment>
<dbReference type="GO" id="GO:0005886">
    <property type="term" value="C:plasma membrane"/>
    <property type="evidence" value="ECO:0007669"/>
    <property type="project" value="UniProtKB-SubCell"/>
</dbReference>
<keyword evidence="3" id="KW-0812">Transmembrane</keyword>
<dbReference type="Proteomes" id="UP000271003">
    <property type="component" value="Chromosome"/>
</dbReference>
<dbReference type="InterPro" id="IPR001757">
    <property type="entry name" value="P_typ_ATPase"/>
</dbReference>
<dbReference type="SFLD" id="SFLDG00002">
    <property type="entry name" value="C1.7:_P-type_atpase_like"/>
    <property type="match status" value="1"/>
</dbReference>
<evidence type="ECO:0000256" key="5">
    <source>
        <dbReference type="ARBA" id="ARBA00022989"/>
    </source>
</evidence>
<keyword evidence="6" id="KW-0472">Membrane</keyword>
<dbReference type="SFLD" id="SFLDF00027">
    <property type="entry name" value="p-type_atpase"/>
    <property type="match status" value="1"/>
</dbReference>
<keyword evidence="9" id="KW-0479">Metal-binding</keyword>
<dbReference type="InterPro" id="IPR023299">
    <property type="entry name" value="ATPase_P-typ_cyto_dom_N"/>
</dbReference>
<comment type="subcellular location">
    <subcellularLocation>
        <location evidence="9">Cell membrane</location>
    </subcellularLocation>
    <subcellularLocation>
        <location evidence="1">Membrane</location>
    </subcellularLocation>
</comment>